<reference evidence="15 16" key="1">
    <citation type="journal article" date="2018" name="IMA Fungus">
        <title>IMA Genome-F 9: Draft genome sequence of Annulohypoxylon stygium, Aspergillus mulundensis, Berkeleyomyces basicola (syn. Thielaviopsis basicola), Ceratocystis smalleyi, two Cercospora beticola strains, Coleophoma cylindrospora, Fusarium fracticaudum, Phialophora cf. hyalina, and Morchella septimelata.</title>
        <authorList>
            <person name="Wingfield B.D."/>
            <person name="Bills G.F."/>
            <person name="Dong Y."/>
            <person name="Huang W."/>
            <person name="Nel W.J."/>
            <person name="Swalarsk-Parry B.S."/>
            <person name="Vaghefi N."/>
            <person name="Wilken P.M."/>
            <person name="An Z."/>
            <person name="de Beer Z.W."/>
            <person name="De Vos L."/>
            <person name="Chen L."/>
            <person name="Duong T.A."/>
            <person name="Gao Y."/>
            <person name="Hammerbacher A."/>
            <person name="Kikkert J.R."/>
            <person name="Li Y."/>
            <person name="Li H."/>
            <person name="Li K."/>
            <person name="Li Q."/>
            <person name="Liu X."/>
            <person name="Ma X."/>
            <person name="Naidoo K."/>
            <person name="Pethybridge S.J."/>
            <person name="Sun J."/>
            <person name="Steenkamp E.T."/>
            <person name="van der Nest M.A."/>
            <person name="van Wyk S."/>
            <person name="Wingfield M.J."/>
            <person name="Xiong C."/>
            <person name="Yue Q."/>
            <person name="Zhang X."/>
        </authorList>
    </citation>
    <scope>NUCLEOTIDE SEQUENCE [LARGE SCALE GENOMIC DNA]</scope>
    <source>
        <strain evidence="15 16">BP5796</strain>
    </source>
</reference>
<evidence type="ECO:0000256" key="8">
    <source>
        <dbReference type="ARBA" id="ARBA00023002"/>
    </source>
</evidence>
<evidence type="ECO:0000313" key="15">
    <source>
        <dbReference type="EMBL" id="RDW92583.1"/>
    </source>
</evidence>
<feature type="domain" description="Homogentisate 1,2-dioxygenase C-terminal" evidence="13">
    <location>
        <begin position="312"/>
        <end position="460"/>
    </location>
</feature>
<evidence type="ECO:0000256" key="10">
    <source>
        <dbReference type="ARBA" id="ARBA00023232"/>
    </source>
</evidence>
<dbReference type="EC" id="1.13.11.5" evidence="4"/>
<evidence type="ECO:0000259" key="13">
    <source>
        <dbReference type="Pfam" id="PF04209"/>
    </source>
</evidence>
<feature type="compositionally biased region" description="Low complexity" evidence="12">
    <location>
        <begin position="9"/>
        <end position="20"/>
    </location>
</feature>
<feature type="binding site" evidence="11">
    <location>
        <position position="401"/>
    </location>
    <ligand>
        <name>Fe cation</name>
        <dbReference type="ChEBI" id="CHEBI:24875"/>
    </ligand>
</feature>
<dbReference type="UniPathway" id="UPA00139">
    <property type="reaction ID" value="UER00339"/>
</dbReference>
<accession>A0A3D8T1Z0</accession>
<dbReference type="EMBL" id="PDLN01000002">
    <property type="protein sequence ID" value="RDW92583.1"/>
    <property type="molecule type" value="Genomic_DNA"/>
</dbReference>
<evidence type="ECO:0000256" key="6">
    <source>
        <dbReference type="ARBA" id="ARBA00022878"/>
    </source>
</evidence>
<dbReference type="PANTHER" id="PTHR11056">
    <property type="entry name" value="HOMOGENTISATE 1,2-DIOXYGENASE"/>
    <property type="match status" value="1"/>
</dbReference>
<comment type="pathway">
    <text evidence="2">Amino-acid degradation; L-phenylalanine degradation; acetoacetate and fumarate from L-phenylalanine: step 4/6.</text>
</comment>
<evidence type="ECO:0000256" key="1">
    <source>
        <dbReference type="ARBA" id="ARBA00001962"/>
    </source>
</evidence>
<evidence type="ECO:0000256" key="7">
    <source>
        <dbReference type="ARBA" id="ARBA00022964"/>
    </source>
</evidence>
<dbReference type="GO" id="GO:0006572">
    <property type="term" value="P:L-tyrosine catabolic process"/>
    <property type="evidence" value="ECO:0007669"/>
    <property type="project" value="UniProtKB-KW"/>
</dbReference>
<feature type="binding site" evidence="11">
    <location>
        <position position="371"/>
    </location>
    <ligand>
        <name>Fe cation</name>
        <dbReference type="ChEBI" id="CHEBI:24875"/>
    </ligand>
</feature>
<dbReference type="Gene3D" id="2.60.120.10">
    <property type="entry name" value="Jelly Rolls"/>
    <property type="match status" value="1"/>
</dbReference>
<dbReference type="GO" id="GO:0046872">
    <property type="term" value="F:metal ion binding"/>
    <property type="evidence" value="ECO:0007669"/>
    <property type="project" value="UniProtKB-KW"/>
</dbReference>
<keyword evidence="16" id="KW-1185">Reference proteome</keyword>
<feature type="domain" description="Homogentisate 1,2-dioxygenase N-terminal" evidence="14">
    <location>
        <begin position="35"/>
        <end position="310"/>
    </location>
</feature>
<gene>
    <name evidence="15" type="ORF">BP5796_01977</name>
</gene>
<dbReference type="OrthoDB" id="1689029at2759"/>
<dbReference type="Proteomes" id="UP000256328">
    <property type="component" value="Unassembled WGS sequence"/>
</dbReference>
<keyword evidence="10" id="KW-0585">Phenylalanine catabolism</keyword>
<keyword evidence="7 15" id="KW-0223">Dioxygenase</keyword>
<dbReference type="AlphaFoldDB" id="A0A3D8T1Z0"/>
<keyword evidence="8" id="KW-0560">Oxidoreductase</keyword>
<dbReference type="InterPro" id="IPR046452">
    <property type="entry name" value="HgmA_N"/>
</dbReference>
<sequence>MGDITMPDSTAPSSTFGASSSSLFVTSPTATDPYTYQTGFGNRFASEAIPNTLPIGRNTPQKCKYDLYSEQLNGTSFVSSRASVQHAWFYRIRPSAAHRAVSKINSTPHIEANFTINNPKVSFVPHTLTWAQFPIPSSSESVDFIQGLKTISGHGDPVTKEGLSVHMYTANTSMGKRAFASHDGDMLIMPSLGRLNIQTEMGRMMVAPGEVAVIQAGIRFKVSLPDGPVRGYIQEIFGAHYELPELGPLGSNGMAAPRDFQTPVASFDIDSTSWEIVYKLAGKLYQCQQDHTPFDVVAWHGNYAPYKYDVSRFIPSAVVDKDQSDPSVYIVLMARSKIPGVALTEVMMFPPKWTVNDSFRPPYYHRNVATEIMGLVYGSYAGSSKDLQVGGLSFQSSFMPHGETYETYKEASEMELTPVRTGEGSLAFMFHIGNHCAVTDYALESTGVLIENNPKLWDSVQGGFLNHLEEVNSDLLAAGKKPLGEGEPTS</sequence>
<evidence type="ECO:0000256" key="5">
    <source>
        <dbReference type="ARBA" id="ARBA00022723"/>
    </source>
</evidence>
<keyword evidence="9 11" id="KW-0408">Iron</keyword>
<dbReference type="GO" id="GO:0005737">
    <property type="term" value="C:cytoplasm"/>
    <property type="evidence" value="ECO:0007669"/>
    <property type="project" value="TreeGrafter"/>
</dbReference>
<evidence type="ECO:0000256" key="11">
    <source>
        <dbReference type="PIRSR" id="PIRSR605708-2"/>
    </source>
</evidence>
<feature type="region of interest" description="Disordered" evidence="12">
    <location>
        <begin position="1"/>
        <end position="20"/>
    </location>
</feature>
<evidence type="ECO:0000256" key="12">
    <source>
        <dbReference type="SAM" id="MobiDB-lite"/>
    </source>
</evidence>
<evidence type="ECO:0000256" key="2">
    <source>
        <dbReference type="ARBA" id="ARBA00004704"/>
    </source>
</evidence>
<feature type="binding site" evidence="11">
    <location>
        <position position="380"/>
    </location>
    <ligand>
        <name>homogentisate</name>
        <dbReference type="ChEBI" id="CHEBI:16169"/>
    </ligand>
</feature>
<evidence type="ECO:0000313" key="16">
    <source>
        <dbReference type="Proteomes" id="UP000256328"/>
    </source>
</evidence>
<dbReference type="InterPro" id="IPR046451">
    <property type="entry name" value="HgmA_C"/>
</dbReference>
<evidence type="ECO:0000256" key="9">
    <source>
        <dbReference type="ARBA" id="ARBA00023004"/>
    </source>
</evidence>
<comment type="similarity">
    <text evidence="3">Belongs to the homogentisate dioxygenase family.</text>
</comment>
<dbReference type="Pfam" id="PF20510">
    <property type="entry name" value="HgmA_N"/>
    <property type="match status" value="1"/>
</dbReference>
<dbReference type="CDD" id="cd07000">
    <property type="entry name" value="cupin_HGO_N"/>
    <property type="match status" value="1"/>
</dbReference>
<evidence type="ECO:0000259" key="14">
    <source>
        <dbReference type="Pfam" id="PF20510"/>
    </source>
</evidence>
<proteinExistence type="inferred from homology"/>
<comment type="cofactor">
    <cofactor evidence="1 11">
        <name>Fe cation</name>
        <dbReference type="ChEBI" id="CHEBI:24875"/>
    </cofactor>
</comment>
<dbReference type="InterPro" id="IPR011051">
    <property type="entry name" value="RmlC_Cupin_sf"/>
</dbReference>
<feature type="binding site" evidence="11">
    <location>
        <position position="365"/>
    </location>
    <ligand>
        <name>Fe cation</name>
        <dbReference type="ChEBI" id="CHEBI:24875"/>
    </ligand>
</feature>
<dbReference type="GO" id="GO:0004411">
    <property type="term" value="F:homogentisate 1,2-dioxygenase activity"/>
    <property type="evidence" value="ECO:0007669"/>
    <property type="project" value="UniProtKB-EC"/>
</dbReference>
<comment type="caution">
    <text evidence="15">The sequence shown here is derived from an EMBL/GenBank/DDBJ whole genome shotgun (WGS) entry which is preliminary data.</text>
</comment>
<organism evidence="15 16">
    <name type="scientific">Coleophoma crateriformis</name>
    <dbReference type="NCBI Taxonomy" id="565419"/>
    <lineage>
        <taxon>Eukaryota</taxon>
        <taxon>Fungi</taxon>
        <taxon>Dikarya</taxon>
        <taxon>Ascomycota</taxon>
        <taxon>Pezizomycotina</taxon>
        <taxon>Leotiomycetes</taxon>
        <taxon>Helotiales</taxon>
        <taxon>Dermateaceae</taxon>
        <taxon>Coleophoma</taxon>
    </lineage>
</organism>
<dbReference type="SUPFAM" id="SSF51182">
    <property type="entry name" value="RmlC-like cupins"/>
    <property type="match status" value="1"/>
</dbReference>
<evidence type="ECO:0000256" key="4">
    <source>
        <dbReference type="ARBA" id="ARBA00013127"/>
    </source>
</evidence>
<protein>
    <recommendedName>
        <fullName evidence="4">homogentisate 1,2-dioxygenase</fullName>
        <ecNumber evidence="4">1.13.11.5</ecNumber>
    </recommendedName>
</protein>
<name>A0A3D8T1Z0_9HELO</name>
<evidence type="ECO:0000256" key="3">
    <source>
        <dbReference type="ARBA" id="ARBA00007757"/>
    </source>
</evidence>
<keyword evidence="6" id="KW-0828">Tyrosine catabolism</keyword>
<keyword evidence="5 11" id="KW-0479">Metal-binding</keyword>
<dbReference type="InterPro" id="IPR005708">
    <property type="entry name" value="Homogentis_dOase"/>
</dbReference>
<dbReference type="InterPro" id="IPR014710">
    <property type="entry name" value="RmlC-like_jellyroll"/>
</dbReference>
<feature type="binding site" evidence="11">
    <location>
        <position position="401"/>
    </location>
    <ligand>
        <name>homogentisate</name>
        <dbReference type="ChEBI" id="CHEBI:16169"/>
    </ligand>
</feature>
<dbReference type="FunFam" id="2.60.120.10:FF:000034">
    <property type="entry name" value="Homogentisate 1,2-dioxygenase"/>
    <property type="match status" value="1"/>
</dbReference>
<dbReference type="PANTHER" id="PTHR11056:SF0">
    <property type="entry name" value="HOMOGENTISATE 1,2-DIOXYGENASE"/>
    <property type="match status" value="1"/>
</dbReference>
<dbReference type="GO" id="GO:0006559">
    <property type="term" value="P:L-phenylalanine catabolic process"/>
    <property type="evidence" value="ECO:0007669"/>
    <property type="project" value="UniProtKB-UniPathway"/>
</dbReference>
<dbReference type="Pfam" id="PF04209">
    <property type="entry name" value="HgmA_C"/>
    <property type="match status" value="1"/>
</dbReference>